<accession>A0A0P1B6J6</accession>
<dbReference type="Proteomes" id="UP000054928">
    <property type="component" value="Unassembled WGS sequence"/>
</dbReference>
<protein>
    <recommendedName>
        <fullName evidence="6">RxLR-like protein</fullName>
    </recommendedName>
</protein>
<reference evidence="5" key="1">
    <citation type="submission" date="2014-09" db="EMBL/GenBank/DDBJ databases">
        <authorList>
            <person name="Sharma Rahul"/>
            <person name="Thines Marco"/>
        </authorList>
    </citation>
    <scope>NUCLEOTIDE SEQUENCE [LARGE SCALE GENOMIC DNA]</scope>
</reference>
<keyword evidence="2" id="KW-0472">Membrane</keyword>
<dbReference type="OrthoDB" id="126382at2759"/>
<organism evidence="4 5">
    <name type="scientific">Plasmopara halstedii</name>
    <name type="common">Downy mildew of sunflower</name>
    <dbReference type="NCBI Taxonomy" id="4781"/>
    <lineage>
        <taxon>Eukaryota</taxon>
        <taxon>Sar</taxon>
        <taxon>Stramenopiles</taxon>
        <taxon>Oomycota</taxon>
        <taxon>Peronosporomycetes</taxon>
        <taxon>Peronosporales</taxon>
        <taxon>Peronosporaceae</taxon>
        <taxon>Plasmopara</taxon>
    </lineage>
</organism>
<feature type="transmembrane region" description="Helical" evidence="2">
    <location>
        <begin position="164"/>
        <end position="186"/>
    </location>
</feature>
<feature type="chain" id="PRO_5006059218" description="RxLR-like protein" evidence="3">
    <location>
        <begin position="26"/>
        <end position="341"/>
    </location>
</feature>
<keyword evidence="2" id="KW-0812">Transmembrane</keyword>
<dbReference type="AlphaFoldDB" id="A0A0P1B6J6"/>
<proteinExistence type="predicted"/>
<sequence>MQTLSWQFGVIAALSAFNAISRVTSQCSSIETCFEGGATSTPCSISSGGCPPCITFADDGCYVKVNNACPFGVDCASAWESSTAASTGSGTTTTTSNITDTSGTPASSDTDPSTSTASNSSLTPSPNSNSSTDTSSSDPTSFGSSNGSNTGADDSDSGGSDMSVVFAIIGAAIGVIAVAVIFLTLVRRSKAAHDEDEDVVPNTPVTFTKGQGPQSTTGAAMYASYNNGTQSAAPSFTSEPGVSASAMSYYNQQPLHNTSAPSPRVAGRAIPSQPVGLNQSTNKHRPYGSSQNVGTPGVGITNDMIASGIGGTSQTHHTPVQHQHLGGAAPSPHTRRESFEF</sequence>
<feature type="signal peptide" evidence="3">
    <location>
        <begin position="1"/>
        <end position="25"/>
    </location>
</feature>
<dbReference type="OMA" id="VDCASAW"/>
<dbReference type="GeneID" id="36402502"/>
<evidence type="ECO:0000256" key="3">
    <source>
        <dbReference type="SAM" id="SignalP"/>
    </source>
</evidence>
<evidence type="ECO:0000256" key="1">
    <source>
        <dbReference type="SAM" id="MobiDB-lite"/>
    </source>
</evidence>
<evidence type="ECO:0008006" key="6">
    <source>
        <dbReference type="Google" id="ProtNLM"/>
    </source>
</evidence>
<evidence type="ECO:0000313" key="4">
    <source>
        <dbReference type="EMBL" id="CEG49695.1"/>
    </source>
</evidence>
<feature type="region of interest" description="Disordered" evidence="1">
    <location>
        <begin position="83"/>
        <end position="158"/>
    </location>
</feature>
<keyword evidence="2" id="KW-1133">Transmembrane helix</keyword>
<feature type="region of interest" description="Disordered" evidence="1">
    <location>
        <begin position="190"/>
        <end position="214"/>
    </location>
</feature>
<dbReference type="STRING" id="4781.A0A0P1B6J6"/>
<name>A0A0P1B6J6_PLAHL</name>
<evidence type="ECO:0000313" key="5">
    <source>
        <dbReference type="Proteomes" id="UP000054928"/>
    </source>
</evidence>
<dbReference type="RefSeq" id="XP_024586064.1">
    <property type="nucleotide sequence ID" value="XM_024720913.1"/>
</dbReference>
<dbReference type="EMBL" id="CCYD01003090">
    <property type="protein sequence ID" value="CEG49695.1"/>
    <property type="molecule type" value="Genomic_DNA"/>
</dbReference>
<feature type="region of interest" description="Disordered" evidence="1">
    <location>
        <begin position="309"/>
        <end position="341"/>
    </location>
</feature>
<keyword evidence="3" id="KW-0732">Signal</keyword>
<feature type="compositionally biased region" description="Polar residues" evidence="1">
    <location>
        <begin position="312"/>
        <end position="321"/>
    </location>
</feature>
<keyword evidence="5" id="KW-1185">Reference proteome</keyword>
<feature type="compositionally biased region" description="Polar residues" evidence="1">
    <location>
        <begin position="203"/>
        <end position="214"/>
    </location>
</feature>
<evidence type="ECO:0000256" key="2">
    <source>
        <dbReference type="SAM" id="Phobius"/>
    </source>
</evidence>